<feature type="region of interest" description="Disordered" evidence="1">
    <location>
        <begin position="1"/>
        <end position="45"/>
    </location>
</feature>
<accession>A0A2Y8ZSS9</accession>
<organism evidence="2 3">
    <name type="scientific">Branchiibius hedensis</name>
    <dbReference type="NCBI Taxonomy" id="672460"/>
    <lineage>
        <taxon>Bacteria</taxon>
        <taxon>Bacillati</taxon>
        <taxon>Actinomycetota</taxon>
        <taxon>Actinomycetes</taxon>
        <taxon>Micrococcales</taxon>
        <taxon>Dermacoccaceae</taxon>
        <taxon>Branchiibius</taxon>
    </lineage>
</organism>
<evidence type="ECO:0000256" key="1">
    <source>
        <dbReference type="SAM" id="MobiDB-lite"/>
    </source>
</evidence>
<reference evidence="3" key="1">
    <citation type="submission" date="2016-10" db="EMBL/GenBank/DDBJ databases">
        <authorList>
            <person name="Varghese N."/>
            <person name="Submissions S."/>
        </authorList>
    </citation>
    <scope>NUCLEOTIDE SEQUENCE [LARGE SCALE GENOMIC DNA]</scope>
    <source>
        <strain evidence="3">DSM 22951</strain>
    </source>
</reference>
<name>A0A2Y8ZSS9_9MICO</name>
<proteinExistence type="predicted"/>
<evidence type="ECO:0000313" key="2">
    <source>
        <dbReference type="EMBL" id="SSA34526.1"/>
    </source>
</evidence>
<keyword evidence="3" id="KW-1185">Reference proteome</keyword>
<evidence type="ECO:0000313" key="3">
    <source>
        <dbReference type="Proteomes" id="UP000250028"/>
    </source>
</evidence>
<sequence length="440" mass="47329">MDAANQHGMATTTFTESAHPRNADGSFAVKPNREPDDGSCLAAPRQQVDTGFHLDDPDAELMKTARDAVRAKLGELDEDLASEALLQFFEAQQRAQSAGRQFDRPTKYLSSIVNNLIRQRRMGTTRGPDMKAIAAHIEARKVFENEHGRMMTAAEEDELSERIIAAQGKERAEQIAAGQTAGLTQKATKGYHRLKDRADLPFSALHGGSMTSDQVAETLMDRAAERDGDELFEGRDRLSELDVRRADKTLTTSGGARAVAQKVLDGTASEAAHKALFSPFEDDLHPQTSQVIAEKLAKANSDQARALWRELAVNPGMADRVVEAARMGAAKQHHAGVRVPAQTLRRLAPGAAVACRKEVAAAGGAAAAARKLSRGELTDRQTAALLAPWGGADCRAKDARAISAWLAEQDDDAWNAHLDAVTRPTASPVAGPARRQAADV</sequence>
<protein>
    <submittedName>
        <fullName evidence="2">Uncharacterized protein</fullName>
    </submittedName>
</protein>
<dbReference type="AlphaFoldDB" id="A0A2Y8ZSS9"/>
<dbReference type="Proteomes" id="UP000250028">
    <property type="component" value="Unassembled WGS sequence"/>
</dbReference>
<gene>
    <name evidence="2" type="ORF">SAMN04489750_1849</name>
</gene>
<dbReference type="EMBL" id="UESZ01000001">
    <property type="protein sequence ID" value="SSA34526.1"/>
    <property type="molecule type" value="Genomic_DNA"/>
</dbReference>